<dbReference type="AlphaFoldDB" id="A0A075MU94"/>
<dbReference type="GeneID" id="41598839"/>
<protein>
    <submittedName>
        <fullName evidence="1">Uncharacterized protein</fullName>
    </submittedName>
</protein>
<reference evidence="1 2" key="1">
    <citation type="journal article" date="2014" name="PLoS ONE">
        <title>Genome Sequence of Candidatus Nitrososphaera evergladensis from Group I.1b Enriched from Everglades Soil Reveals Novel Genomic Features of the Ammonia-Oxidizing Archaea.</title>
        <authorList>
            <person name="Zhalnina K.V."/>
            <person name="Dias R."/>
            <person name="Leonard M.T."/>
            <person name="Dorr de Quadros P."/>
            <person name="Camargo F.A."/>
            <person name="Drew J.C."/>
            <person name="Farmerie W.G."/>
            <person name="Daroub S.H."/>
            <person name="Triplett E.W."/>
        </authorList>
    </citation>
    <scope>NUCLEOTIDE SEQUENCE [LARGE SCALE GENOMIC DNA]</scope>
    <source>
        <strain evidence="1 2">SR1</strain>
    </source>
</reference>
<gene>
    <name evidence="1" type="ORF">NTE_03181</name>
</gene>
<dbReference type="HOGENOM" id="CLU_157015_0_0_2"/>
<proteinExistence type="predicted"/>
<evidence type="ECO:0000313" key="2">
    <source>
        <dbReference type="Proteomes" id="UP000028194"/>
    </source>
</evidence>
<dbReference type="RefSeq" id="WP_148701649.1">
    <property type="nucleotide sequence ID" value="NZ_CP007174.1"/>
</dbReference>
<dbReference type="KEGG" id="nev:NTE_03181"/>
<sequence>MQGDLVFDEKGKVTGRRVLDATTMEVSFETKIKVKGVDGVNMGTYTSTMMPDGSMYGQGQGCVMSNDGQMVTWKGNGMGKLVQNGKIRFAGAIYLSTQSKGSLAPLNNVAVVFEHEGDMEGNVSSKGWEWK</sequence>
<accession>A0A075MU94</accession>
<keyword evidence="2" id="KW-1185">Reference proteome</keyword>
<evidence type="ECO:0000313" key="1">
    <source>
        <dbReference type="EMBL" id="AIF85211.1"/>
    </source>
</evidence>
<organism evidence="1 2">
    <name type="scientific">Candidatus Nitrososphaera evergladensis SR1</name>
    <dbReference type="NCBI Taxonomy" id="1459636"/>
    <lineage>
        <taxon>Archaea</taxon>
        <taxon>Nitrososphaerota</taxon>
        <taxon>Nitrososphaeria</taxon>
        <taxon>Nitrososphaerales</taxon>
        <taxon>Nitrososphaeraceae</taxon>
        <taxon>Nitrososphaera</taxon>
    </lineage>
</organism>
<dbReference type="Proteomes" id="UP000028194">
    <property type="component" value="Chromosome"/>
</dbReference>
<name>A0A075MU94_9ARCH</name>
<dbReference type="OrthoDB" id="144619at2157"/>
<dbReference type="EMBL" id="CP007174">
    <property type="protein sequence ID" value="AIF85211.1"/>
    <property type="molecule type" value="Genomic_DNA"/>
</dbReference>
<dbReference type="eggNOG" id="arCOG11428">
    <property type="taxonomic scope" value="Archaea"/>
</dbReference>